<organism evidence="1 2">
    <name type="scientific">Curtobacterium flaccumfaciens</name>
    <dbReference type="NCBI Taxonomy" id="2035"/>
    <lineage>
        <taxon>Bacteria</taxon>
        <taxon>Bacillati</taxon>
        <taxon>Actinomycetota</taxon>
        <taxon>Actinomycetes</taxon>
        <taxon>Micrococcales</taxon>
        <taxon>Microbacteriaceae</taxon>
        <taxon>Curtobacterium</taxon>
    </lineage>
</organism>
<proteinExistence type="predicted"/>
<reference evidence="1 2" key="1">
    <citation type="submission" date="2019-03" db="EMBL/GenBank/DDBJ databases">
        <title>Genomic analyses of the natural microbiome of Caenorhabditis elegans.</title>
        <authorList>
            <person name="Samuel B."/>
        </authorList>
    </citation>
    <scope>NUCLEOTIDE SEQUENCE [LARGE SCALE GENOMIC DNA]</scope>
    <source>
        <strain evidence="1 2">JUb65</strain>
    </source>
</reference>
<comment type="caution">
    <text evidence="1">The sequence shown here is derived from an EMBL/GenBank/DDBJ whole genome shotgun (WGS) entry which is preliminary data.</text>
</comment>
<dbReference type="OrthoDB" id="2084893at2"/>
<evidence type="ECO:0000313" key="1">
    <source>
        <dbReference type="EMBL" id="TDN45720.1"/>
    </source>
</evidence>
<dbReference type="RefSeq" id="WP_133518692.1">
    <property type="nucleotide sequence ID" value="NZ_SNVW01000002.1"/>
</dbReference>
<evidence type="ECO:0000313" key="2">
    <source>
        <dbReference type="Proteomes" id="UP000295764"/>
    </source>
</evidence>
<protein>
    <submittedName>
        <fullName evidence="1">Uncharacterized protein</fullName>
    </submittedName>
</protein>
<name>A0A4R6DLP1_9MICO</name>
<accession>A0A4R6DLP1</accession>
<dbReference type="EMBL" id="SNVW01000002">
    <property type="protein sequence ID" value="TDN45720.1"/>
    <property type="molecule type" value="Genomic_DNA"/>
</dbReference>
<sequence length="84" mass="9297">MDRATAKEIIAADGLERAVWFQQPIGKPDVVAIYEVGGGYRVVSTDERAVEIGPRDYQDESGALEMFIMLLRDLKELVASGIVR</sequence>
<dbReference type="AlphaFoldDB" id="A0A4R6DLP1"/>
<gene>
    <name evidence="1" type="ORF">EDF64_102129</name>
</gene>
<dbReference type="Proteomes" id="UP000295764">
    <property type="component" value="Unassembled WGS sequence"/>
</dbReference>